<evidence type="ECO:0000256" key="3">
    <source>
        <dbReference type="ARBA" id="ARBA00022695"/>
    </source>
</evidence>
<proteinExistence type="predicted"/>
<gene>
    <name evidence="9" type="ORF">BU251_03775</name>
</gene>
<dbReference type="PANTHER" id="PTHR43793:SF2">
    <property type="entry name" value="BIFUNCTIONAL PROTEIN HLDE"/>
    <property type="match status" value="1"/>
</dbReference>
<keyword evidence="9" id="KW-0418">Kinase</keyword>
<dbReference type="InterPro" id="IPR004821">
    <property type="entry name" value="Cyt_trans-like"/>
</dbReference>
<keyword evidence="2" id="KW-0808">Transferase</keyword>
<dbReference type="InterPro" id="IPR011914">
    <property type="entry name" value="RfaE_dom_II"/>
</dbReference>
<evidence type="ECO:0000256" key="2">
    <source>
        <dbReference type="ARBA" id="ARBA00022679"/>
    </source>
</evidence>
<evidence type="ECO:0000256" key="1">
    <source>
        <dbReference type="ARBA" id="ARBA00012519"/>
    </source>
</evidence>
<evidence type="ECO:0000256" key="4">
    <source>
        <dbReference type="ARBA" id="ARBA00022741"/>
    </source>
</evidence>
<dbReference type="EMBL" id="CP019384">
    <property type="protein sequence ID" value="QAT16912.1"/>
    <property type="molecule type" value="Genomic_DNA"/>
</dbReference>
<reference evidence="9 10" key="1">
    <citation type="submission" date="2017-01" db="EMBL/GenBank/DDBJ databases">
        <title>First insights into the biology of 'candidatus Vampirococcus archaeovorus'.</title>
        <authorList>
            <person name="Kizina J."/>
            <person name="Jordan S."/>
            <person name="Stueber K."/>
            <person name="Reinhardt R."/>
            <person name="Harder J."/>
        </authorList>
    </citation>
    <scope>NUCLEOTIDE SEQUENCE [LARGE SCALE GENOMIC DNA]</scope>
    <source>
        <strain evidence="9 10">LiM</strain>
    </source>
</reference>
<comment type="catalytic activity">
    <reaction evidence="7">
        <text>D-glycero-beta-D-manno-heptose 1-phosphate + ATP + H(+) = ADP-D-glycero-beta-D-manno-heptose + diphosphate</text>
        <dbReference type="Rhea" id="RHEA:27465"/>
        <dbReference type="ChEBI" id="CHEBI:15378"/>
        <dbReference type="ChEBI" id="CHEBI:30616"/>
        <dbReference type="ChEBI" id="CHEBI:33019"/>
        <dbReference type="ChEBI" id="CHEBI:59967"/>
        <dbReference type="ChEBI" id="CHEBI:61593"/>
        <dbReference type="EC" id="2.7.7.70"/>
    </reaction>
</comment>
<evidence type="ECO:0000256" key="5">
    <source>
        <dbReference type="ARBA" id="ARBA00022840"/>
    </source>
</evidence>
<dbReference type="NCBIfam" id="TIGR00125">
    <property type="entry name" value="cyt_tran_rel"/>
    <property type="match status" value="1"/>
</dbReference>
<dbReference type="InterPro" id="IPR014729">
    <property type="entry name" value="Rossmann-like_a/b/a_fold"/>
</dbReference>
<dbReference type="Proteomes" id="UP000287243">
    <property type="component" value="Chromosome"/>
</dbReference>
<evidence type="ECO:0000259" key="8">
    <source>
        <dbReference type="Pfam" id="PF01467"/>
    </source>
</evidence>
<keyword evidence="10" id="KW-1185">Reference proteome</keyword>
<evidence type="ECO:0000313" key="10">
    <source>
        <dbReference type="Proteomes" id="UP000287243"/>
    </source>
</evidence>
<dbReference type="KEGG" id="vai:BU251_03775"/>
<dbReference type="AlphaFoldDB" id="A0A410P472"/>
<dbReference type="GO" id="GO:0005975">
    <property type="term" value="P:carbohydrate metabolic process"/>
    <property type="evidence" value="ECO:0007669"/>
    <property type="project" value="InterPro"/>
</dbReference>
<feature type="domain" description="Cytidyltransferase-like" evidence="8">
    <location>
        <begin position="25"/>
        <end position="150"/>
    </location>
</feature>
<evidence type="ECO:0000256" key="7">
    <source>
        <dbReference type="ARBA" id="ARBA00047428"/>
    </source>
</evidence>
<sequence>MHKKIVTLRRLKDILRCSSAKKVVFTNGCFDILHYGHVAYLEKAKTLGDILIVGLNSDVSVRRLKGKKRPVNDETDRAHVLAALACVDYVVLFRQDTPLELIRALKPDVLAKGGDWNVSRIVGAEEVLADGGKVCVIPYIKNRSTTAIIEKIRRLS</sequence>
<dbReference type="GO" id="GO:0016773">
    <property type="term" value="F:phosphotransferase activity, alcohol group as acceptor"/>
    <property type="evidence" value="ECO:0007669"/>
    <property type="project" value="InterPro"/>
</dbReference>
<keyword evidence="4" id="KW-0547">Nucleotide-binding</keyword>
<dbReference type="Pfam" id="PF01467">
    <property type="entry name" value="CTP_transf_like"/>
    <property type="match status" value="1"/>
</dbReference>
<name>A0A410P472_VELA1</name>
<dbReference type="SUPFAM" id="SSF52374">
    <property type="entry name" value="Nucleotidylyl transferase"/>
    <property type="match status" value="1"/>
</dbReference>
<organism evidence="9 10">
    <name type="scientific">Velamenicoccus archaeovorus</name>
    <dbReference type="NCBI Taxonomy" id="1930593"/>
    <lineage>
        <taxon>Bacteria</taxon>
        <taxon>Pseudomonadati</taxon>
        <taxon>Candidatus Omnitrophota</taxon>
        <taxon>Candidatus Velamenicoccus</taxon>
    </lineage>
</organism>
<dbReference type="GO" id="GO:0016301">
    <property type="term" value="F:kinase activity"/>
    <property type="evidence" value="ECO:0007669"/>
    <property type="project" value="UniProtKB-KW"/>
</dbReference>
<dbReference type="InterPro" id="IPR050385">
    <property type="entry name" value="Archaeal_FAD_synthase"/>
</dbReference>
<protein>
    <recommendedName>
        <fullName evidence="1">D-glycero-beta-D-manno-heptose 1-phosphate adenylyltransferase</fullName>
        <ecNumber evidence="1">2.7.7.70</ecNumber>
    </recommendedName>
</protein>
<dbReference type="PANTHER" id="PTHR43793">
    <property type="entry name" value="FAD SYNTHASE"/>
    <property type="match status" value="1"/>
</dbReference>
<keyword evidence="6" id="KW-0119">Carbohydrate metabolism</keyword>
<dbReference type="NCBIfam" id="TIGR02199">
    <property type="entry name" value="rfaE_dom_II"/>
    <property type="match status" value="1"/>
</dbReference>
<dbReference type="GO" id="GO:0016779">
    <property type="term" value="F:nucleotidyltransferase activity"/>
    <property type="evidence" value="ECO:0007669"/>
    <property type="project" value="UniProtKB-KW"/>
</dbReference>
<dbReference type="EC" id="2.7.7.70" evidence="1"/>
<keyword evidence="5" id="KW-0067">ATP-binding</keyword>
<dbReference type="OrthoDB" id="9802794at2"/>
<evidence type="ECO:0000256" key="6">
    <source>
        <dbReference type="ARBA" id="ARBA00023277"/>
    </source>
</evidence>
<evidence type="ECO:0000313" key="9">
    <source>
        <dbReference type="EMBL" id="QAT16912.1"/>
    </source>
</evidence>
<dbReference type="GO" id="GO:0005524">
    <property type="term" value="F:ATP binding"/>
    <property type="evidence" value="ECO:0007669"/>
    <property type="project" value="UniProtKB-KW"/>
</dbReference>
<keyword evidence="3" id="KW-0548">Nucleotidyltransferase</keyword>
<accession>A0A410P472</accession>
<dbReference type="Gene3D" id="3.40.50.620">
    <property type="entry name" value="HUPs"/>
    <property type="match status" value="1"/>
</dbReference>